<dbReference type="InterPro" id="IPR036779">
    <property type="entry name" value="LysM_dom_sf"/>
</dbReference>
<protein>
    <submittedName>
        <fullName evidence="4">Peptidoglycan-binding protein LysM</fullName>
    </submittedName>
</protein>
<feature type="domain" description="LysM" evidence="3">
    <location>
        <begin position="116"/>
        <end position="161"/>
    </location>
</feature>
<keyword evidence="2" id="KW-0472">Membrane</keyword>
<evidence type="ECO:0000256" key="1">
    <source>
        <dbReference type="SAM" id="MobiDB-lite"/>
    </source>
</evidence>
<dbReference type="Pfam" id="PF01476">
    <property type="entry name" value="LysM"/>
    <property type="match status" value="1"/>
</dbReference>
<gene>
    <name evidence="4" type="primary">yrgA</name>
    <name evidence="4" type="ORF">Hs30E_12150</name>
</gene>
<dbReference type="EMBL" id="BLLI01000033">
    <property type="protein sequence ID" value="GFH42664.1"/>
    <property type="molecule type" value="Genomic_DNA"/>
</dbReference>
<organism evidence="4 5">
    <name type="scientific">Pseudolactococcus hodotermopsidis</name>
    <dbReference type="NCBI Taxonomy" id="2709157"/>
    <lineage>
        <taxon>Bacteria</taxon>
        <taxon>Bacillati</taxon>
        <taxon>Bacillota</taxon>
        <taxon>Bacilli</taxon>
        <taxon>Lactobacillales</taxon>
        <taxon>Streptococcaceae</taxon>
        <taxon>Pseudolactococcus</taxon>
    </lineage>
</organism>
<evidence type="ECO:0000313" key="5">
    <source>
        <dbReference type="Proteomes" id="UP000480303"/>
    </source>
</evidence>
<sequence length="162" mass="18075">MAKNNEPWNNEIYHAMQESREDGQPKRAVKKSQASTNFLTFLVVLMFMIIGGIVVVIVWNNRFVDNTKISTSFYTSKSTSAEESRSSEEKSETSSVKSSVEKSEKSEEADDPTVPATTIVEDGEGLYTISQRTGVPLEKIAKINGMTVETWYANPGQEIKLK</sequence>
<dbReference type="AlphaFoldDB" id="A0A6A0BDV7"/>
<feature type="transmembrane region" description="Helical" evidence="2">
    <location>
        <begin position="38"/>
        <end position="59"/>
    </location>
</feature>
<reference evidence="4 5" key="1">
    <citation type="submission" date="2020-02" db="EMBL/GenBank/DDBJ databases">
        <title>Draft genome sequence of Lactococcus sp. Hs30E4-3.</title>
        <authorList>
            <person name="Noda S."/>
            <person name="Yuki M."/>
            <person name="Ohkuma M."/>
        </authorList>
    </citation>
    <scope>NUCLEOTIDE SEQUENCE [LARGE SCALE GENOMIC DNA]</scope>
    <source>
        <strain evidence="4 5">Hs30E4-3</strain>
    </source>
</reference>
<dbReference type="SUPFAM" id="SSF54106">
    <property type="entry name" value="LysM domain"/>
    <property type="match status" value="1"/>
</dbReference>
<dbReference type="RefSeq" id="WP_172208907.1">
    <property type="nucleotide sequence ID" value="NZ_BLLI01000033.1"/>
</dbReference>
<keyword evidence="2" id="KW-1133">Transmembrane helix</keyword>
<keyword evidence="2" id="KW-0812">Transmembrane</keyword>
<feature type="region of interest" description="Disordered" evidence="1">
    <location>
        <begin position="74"/>
        <end position="117"/>
    </location>
</feature>
<dbReference type="Proteomes" id="UP000480303">
    <property type="component" value="Unassembled WGS sequence"/>
</dbReference>
<dbReference type="PROSITE" id="PS51782">
    <property type="entry name" value="LYSM"/>
    <property type="match status" value="1"/>
</dbReference>
<keyword evidence="5" id="KW-1185">Reference proteome</keyword>
<dbReference type="NCBIfam" id="NF042931">
    <property type="entry name" value="SAG1386_EF1546"/>
    <property type="match status" value="1"/>
</dbReference>
<proteinExistence type="predicted"/>
<evidence type="ECO:0000313" key="4">
    <source>
        <dbReference type="EMBL" id="GFH42664.1"/>
    </source>
</evidence>
<dbReference type="InterPro" id="IPR018392">
    <property type="entry name" value="LysM"/>
</dbReference>
<dbReference type="Gene3D" id="3.10.350.10">
    <property type="entry name" value="LysM domain"/>
    <property type="match status" value="1"/>
</dbReference>
<dbReference type="SMART" id="SM00257">
    <property type="entry name" value="LysM"/>
    <property type="match status" value="1"/>
</dbReference>
<evidence type="ECO:0000256" key="2">
    <source>
        <dbReference type="SAM" id="Phobius"/>
    </source>
</evidence>
<accession>A0A6A0BDV7</accession>
<dbReference type="InterPro" id="IPR049981">
    <property type="entry name" value="SPy_0802-like"/>
</dbReference>
<name>A0A6A0BDV7_9LACT</name>
<evidence type="ECO:0000259" key="3">
    <source>
        <dbReference type="PROSITE" id="PS51782"/>
    </source>
</evidence>
<feature type="compositionally biased region" description="Basic and acidic residues" evidence="1">
    <location>
        <begin position="80"/>
        <end position="92"/>
    </location>
</feature>
<comment type="caution">
    <text evidence="4">The sequence shown here is derived from an EMBL/GenBank/DDBJ whole genome shotgun (WGS) entry which is preliminary data.</text>
</comment>